<accession>A0A0F9PVE3</accession>
<gene>
    <name evidence="1" type="ORF">LCGC14_1091460</name>
</gene>
<protein>
    <submittedName>
        <fullName evidence="1">Uncharacterized protein</fullName>
    </submittedName>
</protein>
<name>A0A0F9PVE3_9ZZZZ</name>
<sequence length="110" mass="12910">MTDIAIKVIEQLNQWIDYKLPQSIYIYGEEGEFYSYWTPSILKIPARFTLANITIYLEYRGKDIFKEILKQCCSTTVPVIRLECIQNKLLQELPNILDVGLLRLVQDSHQ</sequence>
<reference evidence="1" key="1">
    <citation type="journal article" date="2015" name="Nature">
        <title>Complex archaea that bridge the gap between prokaryotes and eukaryotes.</title>
        <authorList>
            <person name="Spang A."/>
            <person name="Saw J.H."/>
            <person name="Jorgensen S.L."/>
            <person name="Zaremba-Niedzwiedzka K."/>
            <person name="Martijn J."/>
            <person name="Lind A.E."/>
            <person name="van Eijk R."/>
            <person name="Schleper C."/>
            <person name="Guy L."/>
            <person name="Ettema T.J."/>
        </authorList>
    </citation>
    <scope>NUCLEOTIDE SEQUENCE</scope>
</reference>
<proteinExistence type="predicted"/>
<dbReference type="EMBL" id="LAZR01004851">
    <property type="protein sequence ID" value="KKN05036.1"/>
    <property type="molecule type" value="Genomic_DNA"/>
</dbReference>
<organism evidence="1">
    <name type="scientific">marine sediment metagenome</name>
    <dbReference type="NCBI Taxonomy" id="412755"/>
    <lineage>
        <taxon>unclassified sequences</taxon>
        <taxon>metagenomes</taxon>
        <taxon>ecological metagenomes</taxon>
    </lineage>
</organism>
<evidence type="ECO:0000313" key="1">
    <source>
        <dbReference type="EMBL" id="KKN05036.1"/>
    </source>
</evidence>
<comment type="caution">
    <text evidence="1">The sequence shown here is derived from an EMBL/GenBank/DDBJ whole genome shotgun (WGS) entry which is preliminary data.</text>
</comment>
<dbReference type="AlphaFoldDB" id="A0A0F9PVE3"/>